<dbReference type="Pfam" id="PF08242">
    <property type="entry name" value="Methyltransf_12"/>
    <property type="match status" value="1"/>
</dbReference>
<gene>
    <name evidence="10" type="ORF">M7I_7108</name>
</gene>
<feature type="compositionally biased region" description="Polar residues" evidence="6">
    <location>
        <begin position="1445"/>
        <end position="1459"/>
    </location>
</feature>
<dbReference type="InterPro" id="IPR020841">
    <property type="entry name" value="PKS_Beta-ketoAc_synthase_dom"/>
</dbReference>
<evidence type="ECO:0000259" key="9">
    <source>
        <dbReference type="PROSITE" id="PS52019"/>
    </source>
</evidence>
<dbReference type="SUPFAM" id="SSF53335">
    <property type="entry name" value="S-adenosyl-L-methionine-dependent methyltransferases"/>
    <property type="match status" value="1"/>
</dbReference>
<dbReference type="Pfam" id="PF00698">
    <property type="entry name" value="Acyl_transf_1"/>
    <property type="match status" value="1"/>
</dbReference>
<dbReference type="InterPro" id="IPR042104">
    <property type="entry name" value="PKS_dehydratase_sf"/>
</dbReference>
<dbReference type="Gene3D" id="3.40.366.10">
    <property type="entry name" value="Malonyl-Coenzyme A Acyl Carrier Protein, domain 2"/>
    <property type="match status" value="1"/>
</dbReference>
<dbReference type="SUPFAM" id="SSF55048">
    <property type="entry name" value="Probable ACP-binding domain of malonyl-CoA ACP transacylase"/>
    <property type="match status" value="1"/>
</dbReference>
<dbReference type="InterPro" id="IPR016035">
    <property type="entry name" value="Acyl_Trfase/lysoPLipase"/>
</dbReference>
<dbReference type="EMBL" id="AGUE01000208">
    <property type="protein sequence ID" value="EHK97154.1"/>
    <property type="molecule type" value="Genomic_DNA"/>
</dbReference>
<keyword evidence="2" id="KW-0597">Phosphoprotein</keyword>
<feature type="domain" description="Ketosynthase family 3 (KS3)" evidence="8">
    <location>
        <begin position="253"/>
        <end position="601"/>
    </location>
</feature>
<dbReference type="PROSITE" id="PS52004">
    <property type="entry name" value="KS3_2"/>
    <property type="match status" value="1"/>
</dbReference>
<feature type="domain" description="PKS/mFAS DH" evidence="9">
    <location>
        <begin position="1000"/>
        <end position="1310"/>
    </location>
</feature>
<dbReference type="InterPro" id="IPR036736">
    <property type="entry name" value="ACP-like_sf"/>
</dbReference>
<dbReference type="InterPro" id="IPR006162">
    <property type="entry name" value="Ppantetheine_attach_site"/>
</dbReference>
<feature type="active site" description="Proton acceptor; for dehydratase activity" evidence="5">
    <location>
        <position position="1034"/>
    </location>
</feature>
<accession>H0EWE3</accession>
<dbReference type="InterPro" id="IPR049900">
    <property type="entry name" value="PKS_mFAS_DH"/>
</dbReference>
<dbReference type="PANTHER" id="PTHR43775">
    <property type="entry name" value="FATTY ACID SYNTHASE"/>
    <property type="match status" value="1"/>
</dbReference>
<dbReference type="HOGENOM" id="CLU_000022_6_3_1"/>
<dbReference type="InterPro" id="IPR049551">
    <property type="entry name" value="PKS_DH_C"/>
</dbReference>
<dbReference type="SUPFAM" id="SSF53901">
    <property type="entry name" value="Thiolase-like"/>
    <property type="match status" value="2"/>
</dbReference>
<dbReference type="InterPro" id="IPR014031">
    <property type="entry name" value="Ketoacyl_synth_C"/>
</dbReference>
<dbReference type="SMART" id="SM00825">
    <property type="entry name" value="PKS_KS"/>
    <property type="match status" value="1"/>
</dbReference>
<dbReference type="SUPFAM" id="SSF47336">
    <property type="entry name" value="ACP-like"/>
    <property type="match status" value="1"/>
</dbReference>
<dbReference type="PROSITE" id="PS50075">
    <property type="entry name" value="CARRIER"/>
    <property type="match status" value="1"/>
</dbReference>
<keyword evidence="4" id="KW-0511">Multifunctional enzyme</keyword>
<reference evidence="10 11" key="1">
    <citation type="journal article" date="2012" name="Eukaryot. Cell">
        <title>Genome sequence of the fungus Glarea lozoyensis: the first genome sequence of a species from the Helotiaceae family.</title>
        <authorList>
            <person name="Youssar L."/>
            <person name="Gruening B.A."/>
            <person name="Erxleben A."/>
            <person name="Guenther S."/>
            <person name="Huettel W."/>
        </authorList>
    </citation>
    <scope>NUCLEOTIDE SEQUENCE [LARGE SCALE GENOMIC DNA]</scope>
    <source>
        <strain evidence="11">ATCC 74030 / MF5533</strain>
    </source>
</reference>
<dbReference type="InterPro" id="IPR041068">
    <property type="entry name" value="HTH_51"/>
</dbReference>
<dbReference type="InParanoid" id="H0EWE3"/>
<dbReference type="InterPro" id="IPR009081">
    <property type="entry name" value="PP-bd_ACP"/>
</dbReference>
<dbReference type="Pfam" id="PF02801">
    <property type="entry name" value="Ketoacyl-synt_C"/>
    <property type="match status" value="1"/>
</dbReference>
<keyword evidence="1" id="KW-0596">Phosphopantetheine</keyword>
<evidence type="ECO:0000313" key="11">
    <source>
        <dbReference type="Proteomes" id="UP000005446"/>
    </source>
</evidence>
<evidence type="ECO:0000313" key="10">
    <source>
        <dbReference type="EMBL" id="EHK97154.1"/>
    </source>
</evidence>
<dbReference type="OrthoDB" id="429813at2759"/>
<protein>
    <submittedName>
        <fullName evidence="10">Putative Phthiocerol synthesis polyketide synthase type I PpsA</fullName>
    </submittedName>
</protein>
<sequence>MASEGLPSLLVFGPQTEFPSEQVLHDLRQELLSSPRLSVLLKAIDDLPQFWQSLVDFDPSLRQIPGNEHLGQLKHAVAVATSESEADLGSSAAVALRLAVSIGAYVDQDGAYAAVATDYLAVAVRWKEGNEEEKASTAGIAHLLPQAYISSINDATSVTFTIRAADLDTLTKIAREKHLLIKVVSVHGRFHTSSHFDAVHKIARLASLSHGLEFPDAKKLQVPVRNTADVNGINGINGVHRSVDPNDLSQFPSHSIAIVGMAGRFPGADSVDELWDLIMEGKTMVEPAPVETFGLPKLREDTGTKWWGNFLNDRDAFDHKFFKKASREALAWDPQQRILLEVVYQALESAGYFGASSLSEEPLDYGCYIGAVMNNYYDNVSCAPATAAGFLSPSGQCKPFDVDADGYCRGEGVAVVVLKQLSDAVRDNDNILGVITGSAANQNRNFNHITQPHSGSQVELYQKVMKLSSVTPESVSYVEAHGTGTGVGDPIEVRSIRDAFGGPGRDSLLRFGSIKGNIGHTEATAGVAGLIKVLLMMRHKKITAQASHTSVNPKIPAFHQSKMEISREIIPWEAPYLLAANHALPHVFTTTVSSVSDLETKLEAAAVGSGIINPPQGKPVVLVFGGQESNFIGLSKTFYQSSKLFRQHLDSVDDLLTSVGNESFYPFIFDSEPSQNLITLHSALFAIQYASAKSWMDSGLKVSAVVGHSFGQLTALAISGALSLSDALRLVSGRASLMQKHWGPEPGSMLFLQADRATVEEILRSLRLGGEGLYAEIACYNGPESHVVVGSSEAVKYLQQHVANTPHLQSSVRTKKLNVTNGFHSRYTEPLLPHLASLAEQLEWRQPDIHLETTDEFESKITPDFQLAAEHTRRPVFFQRAVERLTKNFSDCTWIEAGRGSSVMQLVKLSVPKSQEHAFHVPQLTSAHAQDSLTAVTIDLWKSGHTTQYWPFHRSEKPDYRYLSLPPIQFEKLRHWLPFTGRDLIQDAETVPAQDEDEMHELLTFLNFTDATNKEAVFRIDPKADRFQKMLGGHVMAGQSLAPASLYFEIVARAALLLERDTQAVKFVPTVHDLLMRSPIGQSTTKKISLVLKKLDDIRPSWSFSITTQDTEIEKAEPFEHSTGRVYLKRRNDTQPKQQFERFESLIGHRRLEEVLNNPDAEKMQGKHVYRAFNTVVYYGEAFQGIKQVSCVGFEAAGKVRVTPTLADPADQRLTDTPMTDSFMQFAGFLVNYFNNPSMEDVFVCMKIEHIEIGGAFDPDAGEWLVYSTMNEGGETDAAADAYIFDARTKKMVMAAFGFRFSKMTQSSLARVLKSVNKSANTTSPLKDETPVDASGNFSQQAAITPVKRSVGKRQEVYQILSDVTDISIENLRGDSTLDELQIDSLMATEVLNDIRSILGLTIDLSSFLFFENIEAIVAHIDEKLGISGTGGSDSGYEDEDVSKHSPTPTTAISDSGNVEQPKSIVIVEEPKSTSRPTITSAHRAFNETRFNYDQHAKTTQAVGFWEKEYPNQRRLVLAYVLEAFAELGCDLKSLQSGDDVPQITALGKHALLVRQLYRVLEDGKLIISSGKNRFTRTEVIVDSTPAESIYLKMIDQHPQHATVNKLVRAIGSELATCLRGEKEGVQILFGNRATKKTLEEFYSEWPLFKAPTLVLSDFLSTAFKKATGGGKFRILEIGAGTGGTTRLLVNHLQRHGIEFEYVFTDLGVSLVNAAAKTFKGIEEMSFDVLDIEQPIKPEYEGAFHCVLATNCIHATRNLEVSLKHMRQMLRDDGALALIEITRNVFFFDIIVGLLEGWWLFADGREHALIDEKQWERKMKTAGFGAVAWSEGAAPESQTVRVIAAFPKSDESVTALPATEKSVKAAMETVTYKKIGNLDILADIYYPTEGEALAGKKLPVDLVNFL</sequence>
<name>H0EWE3_GLAL7</name>
<dbReference type="Pfam" id="PF00550">
    <property type="entry name" value="PP-binding"/>
    <property type="match status" value="1"/>
</dbReference>
<dbReference type="Gene3D" id="1.10.1200.10">
    <property type="entry name" value="ACP-like"/>
    <property type="match status" value="1"/>
</dbReference>
<dbReference type="Pfam" id="PF18558">
    <property type="entry name" value="HTH_51"/>
    <property type="match status" value="1"/>
</dbReference>
<keyword evidence="11" id="KW-1185">Reference proteome</keyword>
<dbReference type="InterPro" id="IPR014030">
    <property type="entry name" value="Ketoacyl_synth_N"/>
</dbReference>
<dbReference type="GO" id="GO:0006633">
    <property type="term" value="P:fatty acid biosynthetic process"/>
    <property type="evidence" value="ECO:0007669"/>
    <property type="project" value="TreeGrafter"/>
</dbReference>
<dbReference type="GO" id="GO:0004312">
    <property type="term" value="F:fatty acid synthase activity"/>
    <property type="evidence" value="ECO:0007669"/>
    <property type="project" value="TreeGrafter"/>
</dbReference>
<dbReference type="Gene3D" id="3.40.50.150">
    <property type="entry name" value="Vaccinia Virus protein VP39"/>
    <property type="match status" value="1"/>
</dbReference>
<dbReference type="InterPro" id="IPR016036">
    <property type="entry name" value="Malonyl_transacylase_ACP-bd"/>
</dbReference>
<dbReference type="Pfam" id="PF00109">
    <property type="entry name" value="ketoacyl-synt"/>
    <property type="match status" value="2"/>
</dbReference>
<dbReference type="InterPro" id="IPR001227">
    <property type="entry name" value="Ac_transferase_dom_sf"/>
</dbReference>
<dbReference type="CDD" id="cd02440">
    <property type="entry name" value="AdoMet_MTases"/>
    <property type="match status" value="1"/>
</dbReference>
<evidence type="ECO:0000259" key="7">
    <source>
        <dbReference type="PROSITE" id="PS50075"/>
    </source>
</evidence>
<evidence type="ECO:0000256" key="1">
    <source>
        <dbReference type="ARBA" id="ARBA00022450"/>
    </source>
</evidence>
<feature type="region of interest" description="Disordered" evidence="6">
    <location>
        <begin position="1431"/>
        <end position="1459"/>
    </location>
</feature>
<keyword evidence="3" id="KW-0808">Transferase</keyword>
<dbReference type="InterPro" id="IPR013217">
    <property type="entry name" value="Methyltransf_12"/>
</dbReference>
<dbReference type="CDD" id="cd00833">
    <property type="entry name" value="PKS"/>
    <property type="match status" value="1"/>
</dbReference>
<feature type="region of interest" description="N-terminal hotdog fold" evidence="5">
    <location>
        <begin position="1000"/>
        <end position="1133"/>
    </location>
</feature>
<dbReference type="Pfam" id="PF14765">
    <property type="entry name" value="PS-DH"/>
    <property type="match status" value="1"/>
</dbReference>
<feature type="region of interest" description="C-terminal hotdog fold" evidence="5">
    <location>
        <begin position="1161"/>
        <end position="1310"/>
    </location>
</feature>
<dbReference type="PROSITE" id="PS52019">
    <property type="entry name" value="PKS_MFAS_DH"/>
    <property type="match status" value="1"/>
</dbReference>
<organism evidence="10 11">
    <name type="scientific">Glarea lozoyensis (strain ATCC 74030 / MF5533)</name>
    <dbReference type="NCBI Taxonomy" id="1104152"/>
    <lineage>
        <taxon>Eukaryota</taxon>
        <taxon>Fungi</taxon>
        <taxon>Dikarya</taxon>
        <taxon>Ascomycota</taxon>
        <taxon>Pezizomycotina</taxon>
        <taxon>Leotiomycetes</taxon>
        <taxon>Helotiales</taxon>
        <taxon>Helotiaceae</taxon>
        <taxon>Glarea</taxon>
    </lineage>
</organism>
<proteinExistence type="predicted"/>
<dbReference type="InterPro" id="IPR050091">
    <property type="entry name" value="PKS_NRPS_Biosynth_Enz"/>
</dbReference>
<evidence type="ECO:0000256" key="3">
    <source>
        <dbReference type="ARBA" id="ARBA00022679"/>
    </source>
</evidence>
<dbReference type="Proteomes" id="UP000005446">
    <property type="component" value="Unassembled WGS sequence"/>
</dbReference>
<dbReference type="InterPro" id="IPR029063">
    <property type="entry name" value="SAM-dependent_MTases_sf"/>
</dbReference>
<comment type="caution">
    <text evidence="10">The sequence shown here is derived from an EMBL/GenBank/DDBJ whole genome shotgun (WGS) entry which is preliminary data.</text>
</comment>
<dbReference type="PANTHER" id="PTHR43775:SF21">
    <property type="entry name" value="NON-REDUCING POLYKETIDE SYNTHASE AUSA-RELATED"/>
    <property type="match status" value="1"/>
</dbReference>
<dbReference type="SMART" id="SM00827">
    <property type="entry name" value="PKS_AT"/>
    <property type="match status" value="1"/>
</dbReference>
<dbReference type="SUPFAM" id="SSF52151">
    <property type="entry name" value="FabD/lysophospholipase-like"/>
    <property type="match status" value="1"/>
</dbReference>
<evidence type="ECO:0000259" key="8">
    <source>
        <dbReference type="PROSITE" id="PS52004"/>
    </source>
</evidence>
<dbReference type="Gene3D" id="3.10.129.110">
    <property type="entry name" value="Polyketide synthase dehydratase"/>
    <property type="match status" value="1"/>
</dbReference>
<dbReference type="InterPro" id="IPR016039">
    <property type="entry name" value="Thiolase-like"/>
</dbReference>
<dbReference type="GO" id="GO:0044550">
    <property type="term" value="P:secondary metabolite biosynthetic process"/>
    <property type="evidence" value="ECO:0007669"/>
    <property type="project" value="TreeGrafter"/>
</dbReference>
<dbReference type="InterPro" id="IPR014043">
    <property type="entry name" value="Acyl_transferase_dom"/>
</dbReference>
<evidence type="ECO:0000256" key="6">
    <source>
        <dbReference type="SAM" id="MobiDB-lite"/>
    </source>
</evidence>
<evidence type="ECO:0000256" key="4">
    <source>
        <dbReference type="ARBA" id="ARBA00023268"/>
    </source>
</evidence>
<evidence type="ECO:0000256" key="2">
    <source>
        <dbReference type="ARBA" id="ARBA00022553"/>
    </source>
</evidence>
<evidence type="ECO:0000256" key="5">
    <source>
        <dbReference type="PROSITE-ProRule" id="PRU01363"/>
    </source>
</evidence>
<dbReference type="Gene3D" id="3.40.47.10">
    <property type="match status" value="2"/>
</dbReference>
<feature type="domain" description="Carrier" evidence="7">
    <location>
        <begin position="1348"/>
        <end position="1425"/>
    </location>
</feature>
<feature type="active site" description="Proton donor; for dehydratase activity" evidence="5">
    <location>
        <position position="1221"/>
    </location>
</feature>
<dbReference type="PROSITE" id="PS00012">
    <property type="entry name" value="PHOSPHOPANTETHEINE"/>
    <property type="match status" value="1"/>
</dbReference>